<evidence type="ECO:0000313" key="1">
    <source>
        <dbReference type="EMBL" id="TXD31812.1"/>
    </source>
</evidence>
<name>A0A5C6X3R0_9DELT</name>
<evidence type="ECO:0000313" key="2">
    <source>
        <dbReference type="Proteomes" id="UP000321046"/>
    </source>
</evidence>
<organism evidence="1 2">
    <name type="scientific">Lujinxingia vulgaris</name>
    <dbReference type="NCBI Taxonomy" id="2600176"/>
    <lineage>
        <taxon>Bacteria</taxon>
        <taxon>Deltaproteobacteria</taxon>
        <taxon>Bradymonadales</taxon>
        <taxon>Lujinxingiaceae</taxon>
        <taxon>Lujinxingia</taxon>
    </lineage>
</organism>
<dbReference type="AlphaFoldDB" id="A0A5C6X3R0"/>
<reference evidence="1 2" key="1">
    <citation type="submission" date="2019-08" db="EMBL/GenBank/DDBJ databases">
        <title>Bradymonadales sp. TMQ2.</title>
        <authorList>
            <person name="Liang Q."/>
        </authorList>
    </citation>
    <scope>NUCLEOTIDE SEQUENCE [LARGE SCALE GENOMIC DNA]</scope>
    <source>
        <strain evidence="1 2">TMQ2</strain>
    </source>
</reference>
<dbReference type="OrthoDB" id="5509133at2"/>
<dbReference type="RefSeq" id="WP_146977320.1">
    <property type="nucleotide sequence ID" value="NZ_VOSL01000145.1"/>
</dbReference>
<proteinExistence type="predicted"/>
<gene>
    <name evidence="1" type="ORF">FRC96_20285</name>
</gene>
<dbReference type="Proteomes" id="UP000321046">
    <property type="component" value="Unassembled WGS sequence"/>
</dbReference>
<comment type="caution">
    <text evidence="1">The sequence shown here is derived from an EMBL/GenBank/DDBJ whole genome shotgun (WGS) entry which is preliminary data.</text>
</comment>
<dbReference type="EMBL" id="VOSL01000145">
    <property type="protein sequence ID" value="TXD31812.1"/>
    <property type="molecule type" value="Genomic_DNA"/>
</dbReference>
<protein>
    <submittedName>
        <fullName evidence="1">Uncharacterized protein</fullName>
    </submittedName>
</protein>
<sequence>MVMGQEVGLRGIWALERKPLSDAEGVRELWAGALLATGEEAVDYDLNQRGQWRAFDADRLIVDTLTQRTQLVMVRLASGGVLALSTGKHGERPRLVAELRVTSTEHSKRVDALTSAAVQLMHSRLVFARHDQSEGAAYDEAVCVFLASSGELPQRLRSLQAAIPKLDVQSTPAGWQARVSPEALSPSARSDWQAFCDAISADVLT</sequence>
<accession>A0A5C6X3R0</accession>